<comment type="similarity">
    <text evidence="1">Belongs to the glycosyl hydrolase 18 family. Chitinase class II subfamily.</text>
</comment>
<name>A0A3M7PPV0_BRAPC</name>
<dbReference type="PROSITE" id="PS51910">
    <property type="entry name" value="GH18_2"/>
    <property type="match status" value="1"/>
</dbReference>
<dbReference type="STRING" id="10195.A0A3M7PPV0"/>
<evidence type="ECO:0000256" key="5">
    <source>
        <dbReference type="ARBA" id="ARBA00023295"/>
    </source>
</evidence>
<dbReference type="SUPFAM" id="SSF57625">
    <property type="entry name" value="Invertebrate chitin-binding proteins"/>
    <property type="match status" value="3"/>
</dbReference>
<evidence type="ECO:0000313" key="11">
    <source>
        <dbReference type="Proteomes" id="UP000276133"/>
    </source>
</evidence>
<dbReference type="AlphaFoldDB" id="A0A3M7PPV0"/>
<sequence length="627" mass="71218">MLNKGKLNISLILFLNVIGCMANFKKICYFTNWAQFRPTGTEFLPEDIDPKLCTHVIYAFAKIENFRLANTEPNDVGIDNGPGLYERIMVLKLINPSLKIMLGIGGWAQGTSGFETVVQNDELMEKFAKNSVNFLRKWKFDGLDVDWEYPLVKKTEFTKLIEELRIAFDTDLLSSGNRLQLSIAVSAGQATIDISYDIEKISQYVDFINLVAYDFHESWSTNTGFHSPLYPKKDDIRNTFNVNWAVTNLIKKGCPRKKLVLGLAFYGRGFTLRNKKHYQVGSPSKGISKPGQYTKEAGVLSYFEICQIIRENNLVEVIHPEQKVVGLKFGDQWIGYENEESITLKANFIKENCLGGAMIWTVDFDDFRGNFCNGGTYPLLKIINRILNETRCTYTTYHQETTQLFTSSSVSIDQTTKLTASKYSKTTTKSKSQDLCSGGEFLGSPIGCQYFRVCIKGFSSSVATIRCPDQHWFDTSAQSCSIIKPNNCDDQYQTSTIITRKTDFTTSNNKFTCPEPSGLFANTGDPRKFWHCSNYFPFEKNCPGQLLFDNKLKICGAYSEFSDKTKTNVNNFSCPEPNGLFKDPNSSNKFWHCSNRQAILKTCPGNLYFNEMINVCDIQEPRMEMSF</sequence>
<evidence type="ECO:0000259" key="8">
    <source>
        <dbReference type="PROSITE" id="PS50940"/>
    </source>
</evidence>
<reference evidence="10 11" key="1">
    <citation type="journal article" date="2018" name="Sci. Rep.">
        <title>Genomic signatures of local adaptation to the degree of environmental predictability in rotifers.</title>
        <authorList>
            <person name="Franch-Gras L."/>
            <person name="Hahn C."/>
            <person name="Garcia-Roger E.M."/>
            <person name="Carmona M.J."/>
            <person name="Serra M."/>
            <person name="Gomez A."/>
        </authorList>
    </citation>
    <scope>NUCLEOTIDE SEQUENCE [LARGE SCALE GENOMIC DNA]</scope>
    <source>
        <strain evidence="10">HYR1</strain>
    </source>
</reference>
<feature type="domain" description="Chitin-binding type-2" evidence="8">
    <location>
        <begin position="433"/>
        <end position="490"/>
    </location>
</feature>
<dbReference type="InterPro" id="IPR036508">
    <property type="entry name" value="Chitin-bd_dom_sf"/>
</dbReference>
<organism evidence="10 11">
    <name type="scientific">Brachionus plicatilis</name>
    <name type="common">Marine rotifer</name>
    <name type="synonym">Brachionus muelleri</name>
    <dbReference type="NCBI Taxonomy" id="10195"/>
    <lineage>
        <taxon>Eukaryota</taxon>
        <taxon>Metazoa</taxon>
        <taxon>Spiralia</taxon>
        <taxon>Gnathifera</taxon>
        <taxon>Rotifera</taxon>
        <taxon>Eurotatoria</taxon>
        <taxon>Monogononta</taxon>
        <taxon>Pseudotrocha</taxon>
        <taxon>Ploima</taxon>
        <taxon>Brachionidae</taxon>
        <taxon>Brachionus</taxon>
    </lineage>
</organism>
<evidence type="ECO:0000256" key="6">
    <source>
        <dbReference type="RuleBase" id="RU000489"/>
    </source>
</evidence>
<dbReference type="GO" id="GO:0005975">
    <property type="term" value="P:carbohydrate metabolic process"/>
    <property type="evidence" value="ECO:0007669"/>
    <property type="project" value="InterPro"/>
</dbReference>
<dbReference type="GO" id="GO:0006032">
    <property type="term" value="P:chitin catabolic process"/>
    <property type="evidence" value="ECO:0007669"/>
    <property type="project" value="TreeGrafter"/>
</dbReference>
<dbReference type="FunFam" id="3.10.50.10:FF:000001">
    <property type="entry name" value="Chitinase 3-like 1"/>
    <property type="match status" value="1"/>
</dbReference>
<dbReference type="SUPFAM" id="SSF54556">
    <property type="entry name" value="Chitinase insertion domain"/>
    <property type="match status" value="1"/>
</dbReference>
<dbReference type="GO" id="GO:0005576">
    <property type="term" value="C:extracellular region"/>
    <property type="evidence" value="ECO:0007669"/>
    <property type="project" value="InterPro"/>
</dbReference>
<dbReference type="PANTHER" id="PTHR11177:SF317">
    <property type="entry name" value="CHITINASE 12-RELATED"/>
    <property type="match status" value="1"/>
</dbReference>
<dbReference type="SMART" id="SM00636">
    <property type="entry name" value="Glyco_18"/>
    <property type="match status" value="1"/>
</dbReference>
<dbReference type="PANTHER" id="PTHR11177">
    <property type="entry name" value="CHITINASE"/>
    <property type="match status" value="1"/>
</dbReference>
<dbReference type="GO" id="GO:0008843">
    <property type="term" value="F:endochitinase activity"/>
    <property type="evidence" value="ECO:0007669"/>
    <property type="project" value="UniProtKB-EC"/>
</dbReference>
<dbReference type="SUPFAM" id="SSF51445">
    <property type="entry name" value="(Trans)glycosidases"/>
    <property type="match status" value="1"/>
</dbReference>
<keyword evidence="3 6" id="KW-0378">Hydrolase</keyword>
<dbReference type="InterPro" id="IPR011583">
    <property type="entry name" value="Chitinase_II/V-like_cat"/>
</dbReference>
<protein>
    <submittedName>
        <fullName evidence="10">Chitotriosidase-1</fullName>
        <ecNumber evidence="10">3.2.1.14</ecNumber>
    </submittedName>
</protein>
<accession>A0A3M7PPV0</accession>
<dbReference type="InterPro" id="IPR050314">
    <property type="entry name" value="Glycosyl_Hydrlase_18"/>
</dbReference>
<keyword evidence="2" id="KW-0147">Chitin-binding</keyword>
<evidence type="ECO:0000256" key="4">
    <source>
        <dbReference type="ARBA" id="ARBA00023157"/>
    </source>
</evidence>
<dbReference type="PROSITE" id="PS01095">
    <property type="entry name" value="GH18_1"/>
    <property type="match status" value="1"/>
</dbReference>
<evidence type="ECO:0000256" key="7">
    <source>
        <dbReference type="SAM" id="SignalP"/>
    </source>
</evidence>
<dbReference type="Pfam" id="PF01607">
    <property type="entry name" value="CBM_14"/>
    <property type="match status" value="2"/>
</dbReference>
<dbReference type="InterPro" id="IPR017853">
    <property type="entry name" value="GH"/>
</dbReference>
<dbReference type="SMART" id="SM00494">
    <property type="entry name" value="ChtBD2"/>
    <property type="match status" value="3"/>
</dbReference>
<dbReference type="InterPro" id="IPR029070">
    <property type="entry name" value="Chitinase_insertion_sf"/>
</dbReference>
<evidence type="ECO:0000256" key="3">
    <source>
        <dbReference type="ARBA" id="ARBA00022801"/>
    </source>
</evidence>
<feature type="domain" description="GH18" evidence="9">
    <location>
        <begin position="24"/>
        <end position="390"/>
    </location>
</feature>
<evidence type="ECO:0000259" key="9">
    <source>
        <dbReference type="PROSITE" id="PS51910"/>
    </source>
</evidence>
<gene>
    <name evidence="10" type="ORF">BpHYR1_041770</name>
</gene>
<dbReference type="InterPro" id="IPR001579">
    <property type="entry name" value="Glyco_hydro_18_chit_AS"/>
</dbReference>
<dbReference type="Pfam" id="PF00704">
    <property type="entry name" value="Glyco_hydro_18"/>
    <property type="match status" value="1"/>
</dbReference>
<dbReference type="Proteomes" id="UP000276133">
    <property type="component" value="Unassembled WGS sequence"/>
</dbReference>
<keyword evidence="11" id="KW-1185">Reference proteome</keyword>
<evidence type="ECO:0000256" key="2">
    <source>
        <dbReference type="ARBA" id="ARBA00022669"/>
    </source>
</evidence>
<feature type="chain" id="PRO_5017952481" evidence="7">
    <location>
        <begin position="23"/>
        <end position="627"/>
    </location>
</feature>
<dbReference type="EMBL" id="REGN01009546">
    <property type="protein sequence ID" value="RNA00939.1"/>
    <property type="molecule type" value="Genomic_DNA"/>
</dbReference>
<keyword evidence="4" id="KW-1015">Disulfide bond</keyword>
<proteinExistence type="inferred from homology"/>
<dbReference type="InterPro" id="IPR002557">
    <property type="entry name" value="Chitin-bd_dom"/>
</dbReference>
<feature type="domain" description="Chitin-binding type-2" evidence="8">
    <location>
        <begin position="571"/>
        <end position="617"/>
    </location>
</feature>
<keyword evidence="7" id="KW-0732">Signal</keyword>
<dbReference type="Gene3D" id="2.170.140.10">
    <property type="entry name" value="Chitin binding domain"/>
    <property type="match status" value="2"/>
</dbReference>
<dbReference type="Gene3D" id="3.20.20.80">
    <property type="entry name" value="Glycosidases"/>
    <property type="match status" value="1"/>
</dbReference>
<evidence type="ECO:0000313" key="10">
    <source>
        <dbReference type="EMBL" id="RNA00939.1"/>
    </source>
</evidence>
<dbReference type="GO" id="GO:0008061">
    <property type="term" value="F:chitin binding"/>
    <property type="evidence" value="ECO:0007669"/>
    <property type="project" value="UniProtKB-KW"/>
</dbReference>
<dbReference type="InterPro" id="IPR001223">
    <property type="entry name" value="Glyco_hydro18_cat"/>
</dbReference>
<dbReference type="OrthoDB" id="76388at2759"/>
<keyword evidence="5 6" id="KW-0326">Glycosidase</keyword>
<dbReference type="Gene3D" id="3.10.50.10">
    <property type="match status" value="1"/>
</dbReference>
<evidence type="ECO:0000256" key="1">
    <source>
        <dbReference type="ARBA" id="ARBA00009121"/>
    </source>
</evidence>
<dbReference type="EC" id="3.2.1.14" evidence="10"/>
<comment type="caution">
    <text evidence="10">The sequence shown here is derived from an EMBL/GenBank/DDBJ whole genome shotgun (WGS) entry which is preliminary data.</text>
</comment>
<dbReference type="PROSITE" id="PS50940">
    <property type="entry name" value="CHIT_BIND_II"/>
    <property type="match status" value="2"/>
</dbReference>
<feature type="signal peptide" evidence="7">
    <location>
        <begin position="1"/>
        <end position="22"/>
    </location>
</feature>